<name>A0AAX6MST5_9PEZI</name>
<protein>
    <submittedName>
        <fullName evidence="3">Uncharacterized protein</fullName>
    </submittedName>
</protein>
<organism evidence="3 4">
    <name type="scientific">Daldinia eschscholtzii</name>
    <dbReference type="NCBI Taxonomy" id="292717"/>
    <lineage>
        <taxon>Eukaryota</taxon>
        <taxon>Fungi</taxon>
        <taxon>Dikarya</taxon>
        <taxon>Ascomycota</taxon>
        <taxon>Pezizomycotina</taxon>
        <taxon>Sordariomycetes</taxon>
        <taxon>Xylariomycetidae</taxon>
        <taxon>Xylariales</taxon>
        <taxon>Hypoxylaceae</taxon>
        <taxon>Daldinia</taxon>
    </lineage>
</organism>
<comment type="caution">
    <text evidence="3">The sequence shown here is derived from an EMBL/GenBank/DDBJ whole genome shotgun (WGS) entry which is preliminary data.</text>
</comment>
<feature type="region of interest" description="Disordered" evidence="1">
    <location>
        <begin position="130"/>
        <end position="166"/>
    </location>
</feature>
<proteinExistence type="predicted"/>
<keyword evidence="4" id="KW-1185">Reference proteome</keyword>
<keyword evidence="2" id="KW-0812">Transmembrane</keyword>
<dbReference type="AlphaFoldDB" id="A0AAX6MST5"/>
<keyword evidence="2" id="KW-1133">Transmembrane helix</keyword>
<sequence>MDIILDIRDPKGGGRAGGGGHRYKGGGGYHGGSGSSPIPWWAWMIIVFGSVWLIAYIFLAIHFFRKDRLNLDPNEPRPSGARQFARSSWRALRYMTGIQVFVWAYRKIRSKTDKGTKKVGGSFYKKIDEEERGVKSGSEQVVAPTPPAQLHEEPAPPPAYSNDNVR</sequence>
<gene>
    <name evidence="3" type="ORF">Daesc_003373</name>
</gene>
<reference evidence="3 4" key="1">
    <citation type="journal article" date="2024" name="Front Chem Biol">
        <title>Unveiling the potential of Daldinia eschscholtzii MFLUCC 19-0629 through bioactivity and bioinformatics studies for enhanced sustainable agriculture production.</title>
        <authorList>
            <person name="Brooks S."/>
            <person name="Weaver J.A."/>
            <person name="Klomchit A."/>
            <person name="Alharthi S.A."/>
            <person name="Onlamun T."/>
            <person name="Nurani R."/>
            <person name="Vong T.K."/>
            <person name="Alberti F."/>
            <person name="Greco C."/>
        </authorList>
    </citation>
    <scope>NUCLEOTIDE SEQUENCE [LARGE SCALE GENOMIC DNA]</scope>
    <source>
        <strain evidence="3">MFLUCC 19-0629</strain>
    </source>
</reference>
<dbReference type="EMBL" id="JBANMG010000003">
    <property type="protein sequence ID" value="KAK6955730.1"/>
    <property type="molecule type" value="Genomic_DNA"/>
</dbReference>
<keyword evidence="2" id="KW-0472">Membrane</keyword>
<evidence type="ECO:0000313" key="3">
    <source>
        <dbReference type="EMBL" id="KAK6955730.1"/>
    </source>
</evidence>
<evidence type="ECO:0000256" key="2">
    <source>
        <dbReference type="SAM" id="Phobius"/>
    </source>
</evidence>
<dbReference type="Proteomes" id="UP001369815">
    <property type="component" value="Unassembled WGS sequence"/>
</dbReference>
<accession>A0AAX6MST5</accession>
<feature type="transmembrane region" description="Helical" evidence="2">
    <location>
        <begin position="40"/>
        <end position="64"/>
    </location>
</feature>
<evidence type="ECO:0000256" key="1">
    <source>
        <dbReference type="SAM" id="MobiDB-lite"/>
    </source>
</evidence>
<evidence type="ECO:0000313" key="4">
    <source>
        <dbReference type="Proteomes" id="UP001369815"/>
    </source>
</evidence>